<dbReference type="GO" id="GO:0030313">
    <property type="term" value="C:cell envelope"/>
    <property type="evidence" value="ECO:0007669"/>
    <property type="project" value="UniProtKB-SubCell"/>
</dbReference>
<keyword evidence="2" id="KW-0677">Repeat</keyword>
<comment type="subcellular location">
    <subcellularLocation>
        <location evidence="1">Cell envelope</location>
    </subcellularLocation>
</comment>
<accession>A0A975C1N8</accession>
<feature type="domain" description="Cytochrome c-type biogenesis protein H TPR" evidence="8">
    <location>
        <begin position="129"/>
        <end position="260"/>
    </location>
</feature>
<dbReference type="EMBL" id="CP062222">
    <property type="protein sequence ID" value="QTC91409.1"/>
    <property type="molecule type" value="Genomic_DNA"/>
</dbReference>
<keyword evidence="4 5" id="KW-0802">TPR repeat</keyword>
<dbReference type="InterPro" id="IPR051263">
    <property type="entry name" value="C-type_cytochrome_biogenesis"/>
</dbReference>
<evidence type="ECO:0000256" key="3">
    <source>
        <dbReference type="ARBA" id="ARBA00022748"/>
    </source>
</evidence>
<dbReference type="PROSITE" id="PS50005">
    <property type="entry name" value="TPR"/>
    <property type="match status" value="1"/>
</dbReference>
<name>A0A975C1N8_9CAUL</name>
<keyword evidence="10" id="KW-1185">Reference proteome</keyword>
<dbReference type="Proteomes" id="UP000663918">
    <property type="component" value="Chromosome"/>
</dbReference>
<dbReference type="GO" id="GO:0017004">
    <property type="term" value="P:cytochrome complex assembly"/>
    <property type="evidence" value="ECO:0007669"/>
    <property type="project" value="UniProtKB-KW"/>
</dbReference>
<keyword evidence="6" id="KW-0472">Membrane</keyword>
<keyword evidence="3" id="KW-0201">Cytochrome c-type biogenesis</keyword>
<reference evidence="9" key="1">
    <citation type="submission" date="2020-09" db="EMBL/GenBank/DDBJ databases">
        <title>Brevundimonas sp. LVF2 isolated from a puddle in Goettingen, Germany.</title>
        <authorList>
            <person name="Friedrich I."/>
            <person name="Klassen A."/>
            <person name="Hannes N."/>
            <person name="Schneider D."/>
            <person name="Hertel R."/>
            <person name="Daniel R."/>
        </authorList>
    </citation>
    <scope>NUCLEOTIDE SEQUENCE</scope>
    <source>
        <strain evidence="9">LVF2</strain>
    </source>
</reference>
<evidence type="ECO:0000256" key="7">
    <source>
        <dbReference type="SAM" id="SignalP"/>
    </source>
</evidence>
<proteinExistence type="predicted"/>
<feature type="chain" id="PRO_5037287534" evidence="7">
    <location>
        <begin position="16"/>
        <end position="276"/>
    </location>
</feature>
<keyword evidence="6" id="KW-1133">Transmembrane helix</keyword>
<protein>
    <submittedName>
        <fullName evidence="9">C-type cytochrome biogenesis protein CcmI</fullName>
    </submittedName>
</protein>
<dbReference type="KEGG" id="bgoe:IFJ75_00260"/>
<evidence type="ECO:0000313" key="10">
    <source>
        <dbReference type="Proteomes" id="UP000663918"/>
    </source>
</evidence>
<feature type="transmembrane region" description="Helical" evidence="6">
    <location>
        <begin position="89"/>
        <end position="108"/>
    </location>
</feature>
<evidence type="ECO:0000256" key="2">
    <source>
        <dbReference type="ARBA" id="ARBA00022737"/>
    </source>
</evidence>
<dbReference type="SUPFAM" id="SSF48452">
    <property type="entry name" value="TPR-like"/>
    <property type="match status" value="1"/>
</dbReference>
<dbReference type="AlphaFoldDB" id="A0A975C1N8"/>
<dbReference type="Gene3D" id="1.25.40.10">
    <property type="entry name" value="Tetratricopeptide repeat domain"/>
    <property type="match status" value="1"/>
</dbReference>
<evidence type="ECO:0000256" key="5">
    <source>
        <dbReference type="PROSITE-ProRule" id="PRU00339"/>
    </source>
</evidence>
<evidence type="ECO:0000256" key="4">
    <source>
        <dbReference type="ARBA" id="ARBA00022803"/>
    </source>
</evidence>
<evidence type="ECO:0000259" key="8">
    <source>
        <dbReference type="Pfam" id="PF23914"/>
    </source>
</evidence>
<feature type="repeat" description="TPR" evidence="5">
    <location>
        <begin position="152"/>
        <end position="185"/>
    </location>
</feature>
<dbReference type="RefSeq" id="WP_207870585.1">
    <property type="nucleotide sequence ID" value="NZ_CP062222.1"/>
</dbReference>
<organism evidence="9 10">
    <name type="scientific">Brevundimonas goettingensis</name>
    <dbReference type="NCBI Taxonomy" id="2774190"/>
    <lineage>
        <taxon>Bacteria</taxon>
        <taxon>Pseudomonadati</taxon>
        <taxon>Pseudomonadota</taxon>
        <taxon>Alphaproteobacteria</taxon>
        <taxon>Caulobacterales</taxon>
        <taxon>Caulobacteraceae</taxon>
        <taxon>Brevundimonas</taxon>
    </lineage>
</organism>
<feature type="signal peptide" evidence="7">
    <location>
        <begin position="1"/>
        <end position="15"/>
    </location>
</feature>
<gene>
    <name evidence="9" type="primary">ccmI</name>
    <name evidence="9" type="ORF">IFJ75_00260</name>
</gene>
<keyword evidence="7" id="KW-0732">Signal</keyword>
<dbReference type="InterPro" id="IPR017560">
    <property type="entry name" value="Cyt_c_biogenesis_CcmI"/>
</dbReference>
<dbReference type="InterPro" id="IPR056413">
    <property type="entry name" value="TPR_CcmH_CycH"/>
</dbReference>
<dbReference type="PANTHER" id="PTHR47870:SF1">
    <property type="entry name" value="CYTOCHROME C-TYPE BIOGENESIS PROTEIN CCMH"/>
    <property type="match status" value="1"/>
</dbReference>
<dbReference type="InterPro" id="IPR011990">
    <property type="entry name" value="TPR-like_helical_dom_sf"/>
</dbReference>
<sequence length="276" mass="29478">MTAFWIMTALATAMAALLVLTGARRGVDAVVDVEPDAAARELDELDRLKSRGLLTDEAWTAARAEAGRRLLAARTGPIELRARPSDRRWVLGGVVLTAVVALSLYWGIGKPGYGDQTYDRRVDAWGASAEPLEAEQVAAVLTREAKLRPDDRQILTMLGAARFAADDPVGAASAFRRALALNPDDPRTWARLGESLVRSQDGAVGADAEAAFHEALKRDPGQLGALYFLGDAAMTRGDRAGALTLWTPLIKALDPADPRRAELEKRLASGSAGAAR</sequence>
<dbReference type="NCBIfam" id="TIGR03142">
    <property type="entry name" value="cytochro_ccmI"/>
    <property type="match status" value="1"/>
</dbReference>
<dbReference type="InterPro" id="IPR019734">
    <property type="entry name" value="TPR_rpt"/>
</dbReference>
<dbReference type="GO" id="GO:0005886">
    <property type="term" value="C:plasma membrane"/>
    <property type="evidence" value="ECO:0007669"/>
    <property type="project" value="TreeGrafter"/>
</dbReference>
<evidence type="ECO:0000256" key="1">
    <source>
        <dbReference type="ARBA" id="ARBA00004196"/>
    </source>
</evidence>
<evidence type="ECO:0000256" key="6">
    <source>
        <dbReference type="SAM" id="Phobius"/>
    </source>
</evidence>
<evidence type="ECO:0000313" key="9">
    <source>
        <dbReference type="EMBL" id="QTC91409.1"/>
    </source>
</evidence>
<dbReference type="PANTHER" id="PTHR47870">
    <property type="entry name" value="CYTOCHROME C-TYPE BIOGENESIS PROTEIN CCMH"/>
    <property type="match status" value="1"/>
</dbReference>
<keyword evidence="6" id="KW-0812">Transmembrane</keyword>
<dbReference type="Pfam" id="PF23914">
    <property type="entry name" value="TPR_CcmH_CycH"/>
    <property type="match status" value="1"/>
</dbReference>